<keyword evidence="1" id="KW-0732">Signal</keyword>
<evidence type="ECO:0000313" key="2">
    <source>
        <dbReference type="EMBL" id="SES04867.1"/>
    </source>
</evidence>
<dbReference type="PROSITE" id="PS51257">
    <property type="entry name" value="PROKAR_LIPOPROTEIN"/>
    <property type="match status" value="1"/>
</dbReference>
<dbReference type="Proteomes" id="UP000199572">
    <property type="component" value="Unassembled WGS sequence"/>
</dbReference>
<dbReference type="STRING" id="390241.SAMN04488023_1282"/>
<feature type="signal peptide" evidence="1">
    <location>
        <begin position="1"/>
        <end position="33"/>
    </location>
</feature>
<gene>
    <name evidence="2" type="ORF">SAMN04488023_1282</name>
</gene>
<dbReference type="OrthoDB" id="7340239at2"/>
<dbReference type="AlphaFoldDB" id="A0A1H9U6U3"/>
<keyword evidence="3" id="KW-1185">Reference proteome</keyword>
<organism evidence="2 3">
    <name type="scientific">Pedobacter rhizosphaerae</name>
    <dbReference type="NCBI Taxonomy" id="390241"/>
    <lineage>
        <taxon>Bacteria</taxon>
        <taxon>Pseudomonadati</taxon>
        <taxon>Bacteroidota</taxon>
        <taxon>Sphingobacteriia</taxon>
        <taxon>Sphingobacteriales</taxon>
        <taxon>Sphingobacteriaceae</taxon>
        <taxon>Pedobacter</taxon>
    </lineage>
</organism>
<feature type="chain" id="PRO_5011743812" description="Lipoprotein" evidence="1">
    <location>
        <begin position="34"/>
        <end position="184"/>
    </location>
</feature>
<accession>A0A1H9U6U3</accession>
<evidence type="ECO:0000256" key="1">
    <source>
        <dbReference type="SAM" id="SignalP"/>
    </source>
</evidence>
<proteinExistence type="predicted"/>
<evidence type="ECO:0008006" key="4">
    <source>
        <dbReference type="Google" id="ProtNLM"/>
    </source>
</evidence>
<protein>
    <recommendedName>
        <fullName evidence="4">Lipoprotein</fullName>
    </recommendedName>
</protein>
<dbReference type="RefSeq" id="WP_090886895.1">
    <property type="nucleotide sequence ID" value="NZ_FOGG01000028.1"/>
</dbReference>
<reference evidence="2 3" key="1">
    <citation type="submission" date="2016-10" db="EMBL/GenBank/DDBJ databases">
        <authorList>
            <person name="de Groot N.N."/>
        </authorList>
    </citation>
    <scope>NUCLEOTIDE SEQUENCE [LARGE SCALE GENOMIC DNA]</scope>
    <source>
        <strain evidence="2 3">DSM 18610</strain>
    </source>
</reference>
<sequence>MQRINFQPCDLRILNKVKIIAVAALILIAGCNADSNKATVIQKVDSVALKIDSNPPPEVQQTDTPKKILPSPPAINEEAIQKAVISKTDSSFQVYNNIRADYRIIGYQSPDTNSRKMVLFSVFTSDVQDNPSDCPYGSYYGSPNREELAIKYIGDQGAFVKASINKESGKSTIIYFLRKWVEFE</sequence>
<evidence type="ECO:0000313" key="3">
    <source>
        <dbReference type="Proteomes" id="UP000199572"/>
    </source>
</evidence>
<name>A0A1H9U6U3_9SPHI</name>
<dbReference type="EMBL" id="FOGG01000028">
    <property type="protein sequence ID" value="SES04867.1"/>
    <property type="molecule type" value="Genomic_DNA"/>
</dbReference>